<reference evidence="2" key="1">
    <citation type="submission" date="2020-11" db="EMBL/GenBank/DDBJ databases">
        <title>Whole-genome analyses of Nonomuraea sp. K274.</title>
        <authorList>
            <person name="Veyisoglu A."/>
        </authorList>
    </citation>
    <scope>NUCLEOTIDE SEQUENCE</scope>
    <source>
        <strain evidence="2">K274</strain>
    </source>
</reference>
<organism evidence="2 3">
    <name type="scientific">Nonomuraea cypriaca</name>
    <dbReference type="NCBI Taxonomy" id="1187855"/>
    <lineage>
        <taxon>Bacteria</taxon>
        <taxon>Bacillati</taxon>
        <taxon>Actinomycetota</taxon>
        <taxon>Actinomycetes</taxon>
        <taxon>Streptosporangiales</taxon>
        <taxon>Streptosporangiaceae</taxon>
        <taxon>Nonomuraea</taxon>
    </lineage>
</organism>
<feature type="region of interest" description="Disordered" evidence="1">
    <location>
        <begin position="125"/>
        <end position="158"/>
    </location>
</feature>
<protein>
    <recommendedName>
        <fullName evidence="4">Phage tail protein</fullName>
    </recommendedName>
</protein>
<evidence type="ECO:0000313" key="3">
    <source>
        <dbReference type="Proteomes" id="UP000605361"/>
    </source>
</evidence>
<dbReference type="AlphaFoldDB" id="A0A931EXK0"/>
<dbReference type="RefSeq" id="WP_195895299.1">
    <property type="nucleotide sequence ID" value="NZ_JADOGI010000026.1"/>
</dbReference>
<dbReference type="Proteomes" id="UP000605361">
    <property type="component" value="Unassembled WGS sequence"/>
</dbReference>
<evidence type="ECO:0008006" key="4">
    <source>
        <dbReference type="Google" id="ProtNLM"/>
    </source>
</evidence>
<evidence type="ECO:0000256" key="1">
    <source>
        <dbReference type="SAM" id="MobiDB-lite"/>
    </source>
</evidence>
<dbReference type="NCBIfam" id="NF047353">
    <property type="entry name" value="tube_lmo2291"/>
    <property type="match status" value="1"/>
</dbReference>
<evidence type="ECO:0000313" key="2">
    <source>
        <dbReference type="EMBL" id="MBF8186320.1"/>
    </source>
</evidence>
<proteinExistence type="predicted"/>
<gene>
    <name evidence="2" type="ORF">ITP53_11280</name>
</gene>
<name>A0A931EXK0_9ACTN</name>
<feature type="compositionally biased region" description="Polar residues" evidence="1">
    <location>
        <begin position="131"/>
        <end position="143"/>
    </location>
</feature>
<keyword evidence="3" id="KW-1185">Reference proteome</keyword>
<accession>A0A931EXK0</accession>
<comment type="caution">
    <text evidence="2">The sequence shown here is derived from an EMBL/GenBank/DDBJ whole genome shotgun (WGS) entry which is preliminary data.</text>
</comment>
<sequence>MAQRRINARDIIMEIENEAPEAWLRVERLTSVTVNPGENEETAETTDFESGGSYEQEIMQRGASMELEGLMLKDDLTGALPPGRARVEAMAGEDAVGSDSLTRVRFRHPIDPNWKIWTCTVTLGEQGGGNNDKTSWSATITKSGKSETEPVETEGAGA</sequence>
<dbReference type="EMBL" id="JADOGI010000026">
    <property type="protein sequence ID" value="MBF8186320.1"/>
    <property type="molecule type" value="Genomic_DNA"/>
</dbReference>